<dbReference type="FunFam" id="2.60.120.330:FF:000152">
    <property type="entry name" value="Oxidoreductase, 2OG-Fe(II) oxygenase family, putative"/>
    <property type="match status" value="1"/>
</dbReference>
<keyword evidence="2" id="KW-0479">Metal-binding</keyword>
<dbReference type="PROSITE" id="PS51471">
    <property type="entry name" value="FE2OG_OXY"/>
    <property type="match status" value="1"/>
</dbReference>
<keyword evidence="2" id="KW-0560">Oxidoreductase</keyword>
<dbReference type="Pfam" id="PF14226">
    <property type="entry name" value="DIOX_N"/>
    <property type="match status" value="1"/>
</dbReference>
<dbReference type="PANTHER" id="PTHR47990">
    <property type="entry name" value="2-OXOGLUTARATE (2OG) AND FE(II)-DEPENDENT OXYGENASE SUPERFAMILY PROTEIN-RELATED"/>
    <property type="match status" value="1"/>
</dbReference>
<feature type="domain" description="Fe2OG dioxygenase" evidence="3">
    <location>
        <begin position="184"/>
        <end position="290"/>
    </location>
</feature>
<dbReference type="GO" id="GO:0046872">
    <property type="term" value="F:metal ion binding"/>
    <property type="evidence" value="ECO:0007669"/>
    <property type="project" value="UniProtKB-KW"/>
</dbReference>
<protein>
    <submittedName>
        <fullName evidence="4">Clavaminate synthase-like protein</fullName>
    </submittedName>
</protein>
<dbReference type="GO" id="GO:0044283">
    <property type="term" value="P:small molecule biosynthetic process"/>
    <property type="evidence" value="ECO:0007669"/>
    <property type="project" value="UniProtKB-ARBA"/>
</dbReference>
<reference evidence="5" key="1">
    <citation type="journal article" date="2023" name="Mol. Phylogenet. Evol.">
        <title>Genome-scale phylogeny and comparative genomics of the fungal order Sordariales.</title>
        <authorList>
            <person name="Hensen N."/>
            <person name="Bonometti L."/>
            <person name="Westerberg I."/>
            <person name="Brannstrom I.O."/>
            <person name="Guillou S."/>
            <person name="Cros-Aarteil S."/>
            <person name="Calhoun S."/>
            <person name="Haridas S."/>
            <person name="Kuo A."/>
            <person name="Mondo S."/>
            <person name="Pangilinan J."/>
            <person name="Riley R."/>
            <person name="LaButti K."/>
            <person name="Andreopoulos B."/>
            <person name="Lipzen A."/>
            <person name="Chen C."/>
            <person name="Yan M."/>
            <person name="Daum C."/>
            <person name="Ng V."/>
            <person name="Clum A."/>
            <person name="Steindorff A."/>
            <person name="Ohm R.A."/>
            <person name="Martin F."/>
            <person name="Silar P."/>
            <person name="Natvig D.O."/>
            <person name="Lalanne C."/>
            <person name="Gautier V."/>
            <person name="Ament-Velasquez S.L."/>
            <person name="Kruys A."/>
            <person name="Hutchinson M.I."/>
            <person name="Powell A.J."/>
            <person name="Barry K."/>
            <person name="Miller A.N."/>
            <person name="Grigoriev I.V."/>
            <person name="Debuchy R."/>
            <person name="Gladieux P."/>
            <person name="Hiltunen Thoren M."/>
            <person name="Johannesson H."/>
        </authorList>
    </citation>
    <scope>NUCLEOTIDE SEQUENCE [LARGE SCALE GENOMIC DNA]</scope>
    <source>
        <strain evidence="5">CBS 340.73</strain>
    </source>
</reference>
<evidence type="ECO:0000259" key="3">
    <source>
        <dbReference type="PROSITE" id="PS51471"/>
    </source>
</evidence>
<evidence type="ECO:0000256" key="1">
    <source>
        <dbReference type="ARBA" id="ARBA00008056"/>
    </source>
</evidence>
<dbReference type="Gene3D" id="2.60.120.330">
    <property type="entry name" value="B-lactam Antibiotic, Isopenicillin N Synthase, Chain"/>
    <property type="match status" value="1"/>
</dbReference>
<keyword evidence="5" id="KW-1185">Reference proteome</keyword>
<evidence type="ECO:0000256" key="2">
    <source>
        <dbReference type="RuleBase" id="RU003682"/>
    </source>
</evidence>
<organism evidence="4 5">
    <name type="scientific">Diplogelasinospora grovesii</name>
    <dbReference type="NCBI Taxonomy" id="303347"/>
    <lineage>
        <taxon>Eukaryota</taxon>
        <taxon>Fungi</taxon>
        <taxon>Dikarya</taxon>
        <taxon>Ascomycota</taxon>
        <taxon>Pezizomycotina</taxon>
        <taxon>Sordariomycetes</taxon>
        <taxon>Sordariomycetidae</taxon>
        <taxon>Sordariales</taxon>
        <taxon>Diplogelasinosporaceae</taxon>
        <taxon>Diplogelasinospora</taxon>
    </lineage>
</organism>
<dbReference type="Proteomes" id="UP001303473">
    <property type="component" value="Unassembled WGS sequence"/>
</dbReference>
<dbReference type="InterPro" id="IPR026992">
    <property type="entry name" value="DIOX_N"/>
</dbReference>
<dbReference type="InterPro" id="IPR044861">
    <property type="entry name" value="IPNS-like_FE2OG_OXY"/>
</dbReference>
<comment type="similarity">
    <text evidence="1 2">Belongs to the iron/ascorbate-dependent oxidoreductase family.</text>
</comment>
<evidence type="ECO:0000313" key="4">
    <source>
        <dbReference type="EMBL" id="KAK3938829.1"/>
    </source>
</evidence>
<proteinExistence type="inferred from homology"/>
<dbReference type="Pfam" id="PF03171">
    <property type="entry name" value="2OG-FeII_Oxy"/>
    <property type="match status" value="1"/>
</dbReference>
<dbReference type="GO" id="GO:0016491">
    <property type="term" value="F:oxidoreductase activity"/>
    <property type="evidence" value="ECO:0007669"/>
    <property type="project" value="UniProtKB-KW"/>
</dbReference>
<dbReference type="SUPFAM" id="SSF51197">
    <property type="entry name" value="Clavaminate synthase-like"/>
    <property type="match status" value="1"/>
</dbReference>
<dbReference type="InterPro" id="IPR005123">
    <property type="entry name" value="Oxoglu/Fe-dep_dioxygenase_dom"/>
</dbReference>
<dbReference type="InterPro" id="IPR027443">
    <property type="entry name" value="IPNS-like_sf"/>
</dbReference>
<sequence length="372" mass="40990">MVVSVDPPQSVEWQGKKVPVWPVQTIDYGRLLSQDPAEVDKVLKACLEEGYFNLDLQGIDGRRMLSDQQETLKLMRRFFDYPIEAKNEFGLISSHLGYEPVGSRTGVGAGTKDGYEMLKVSRDEIQRASPKIPAAIKNSGDLQVLENAIGSCNTITKVILSALSTGMHLSGAARFENSHRNDRPSTTTLSMMHYLPSALAGDGRIGHQKHTDISSLTLLFSEQWGLQIRPPGICGAREMGFVAPRPGCAFVHIGDSLRFASGMKMQSCIHRVVPFDPAEHRYSIAYFLRAEDDTMFVDSEGRYVTAGQWHDEKFKAFTDPELWQAMAPKSMILGGMKEDGEDDLIVVKHVSAAGMPSPVVAMGEIKETAVQA</sequence>
<gene>
    <name evidence="4" type="ORF">QBC46DRAFT_291859</name>
</gene>
<dbReference type="InterPro" id="IPR050231">
    <property type="entry name" value="Iron_ascorbate_oxido_reductase"/>
</dbReference>
<dbReference type="EMBL" id="MU853822">
    <property type="protein sequence ID" value="KAK3938829.1"/>
    <property type="molecule type" value="Genomic_DNA"/>
</dbReference>
<evidence type="ECO:0000313" key="5">
    <source>
        <dbReference type="Proteomes" id="UP001303473"/>
    </source>
</evidence>
<keyword evidence="2" id="KW-0408">Iron</keyword>
<comment type="caution">
    <text evidence="4">The sequence shown here is derived from an EMBL/GenBank/DDBJ whole genome shotgun (WGS) entry which is preliminary data.</text>
</comment>
<dbReference type="AlphaFoldDB" id="A0AAN6N4B8"/>
<name>A0AAN6N4B8_9PEZI</name>
<accession>A0AAN6N4B8</accession>